<dbReference type="GO" id="GO:0000287">
    <property type="term" value="F:magnesium ion binding"/>
    <property type="evidence" value="ECO:0007669"/>
    <property type="project" value="InterPro"/>
</dbReference>
<dbReference type="InterPro" id="IPR005843">
    <property type="entry name" value="A-D-PHexomutase_C"/>
</dbReference>
<comment type="caution">
    <text evidence="15">The sequence shown here is derived from an EMBL/GenBank/DDBJ whole genome shotgun (WGS) entry which is preliminary data.</text>
</comment>
<dbReference type="InterPro" id="IPR005846">
    <property type="entry name" value="A-D-PHexomutase_a/b/a-III"/>
</dbReference>
<evidence type="ECO:0000259" key="12">
    <source>
        <dbReference type="Pfam" id="PF02878"/>
    </source>
</evidence>
<dbReference type="PRINTS" id="PR00509">
    <property type="entry name" value="PGMPMM"/>
</dbReference>
<dbReference type="Pfam" id="PF02880">
    <property type="entry name" value="PGM_PMM_III"/>
    <property type="match status" value="1"/>
</dbReference>
<keyword evidence="16" id="KW-1185">Reference proteome</keyword>
<evidence type="ECO:0000313" key="15">
    <source>
        <dbReference type="EMBL" id="TCO81413.1"/>
    </source>
</evidence>
<dbReference type="InterPro" id="IPR016066">
    <property type="entry name" value="A-D-PHexomutase_CS"/>
</dbReference>
<evidence type="ECO:0000259" key="13">
    <source>
        <dbReference type="Pfam" id="PF02879"/>
    </source>
</evidence>
<feature type="domain" description="Alpha-D-phosphohexomutase alpha/beta/alpha" evidence="14">
    <location>
        <begin position="252"/>
        <end position="357"/>
    </location>
</feature>
<evidence type="ECO:0000256" key="8">
    <source>
        <dbReference type="ARBA" id="ARBA00022842"/>
    </source>
</evidence>
<comment type="catalytic activity">
    <reaction evidence="1">
        <text>alpha-D-mannose 1-phosphate = D-mannose 6-phosphate</text>
        <dbReference type="Rhea" id="RHEA:11140"/>
        <dbReference type="ChEBI" id="CHEBI:58409"/>
        <dbReference type="ChEBI" id="CHEBI:58735"/>
        <dbReference type="EC" id="5.4.2.8"/>
    </reaction>
</comment>
<feature type="domain" description="Alpha-D-phosphohexomutase alpha/beta/alpha" evidence="13">
    <location>
        <begin position="150"/>
        <end position="247"/>
    </location>
</feature>
<evidence type="ECO:0000256" key="7">
    <source>
        <dbReference type="ARBA" id="ARBA00022723"/>
    </source>
</evidence>
<evidence type="ECO:0000256" key="1">
    <source>
        <dbReference type="ARBA" id="ARBA00000586"/>
    </source>
</evidence>
<comment type="cofactor">
    <cofactor evidence="2">
        <name>Mg(2+)</name>
        <dbReference type="ChEBI" id="CHEBI:18420"/>
    </cofactor>
</comment>
<evidence type="ECO:0000256" key="3">
    <source>
        <dbReference type="ARBA" id="ARBA00004699"/>
    </source>
</evidence>
<dbReference type="GO" id="GO:0005975">
    <property type="term" value="P:carbohydrate metabolic process"/>
    <property type="evidence" value="ECO:0007669"/>
    <property type="project" value="InterPro"/>
</dbReference>
<dbReference type="Pfam" id="PF00408">
    <property type="entry name" value="PGM_PMM_IV"/>
    <property type="match status" value="1"/>
</dbReference>
<dbReference type="InterPro" id="IPR036900">
    <property type="entry name" value="A-D-PHexomutase_C_sf"/>
</dbReference>
<sequence>MRHLFRAYDIRGRVGGELNAAFAYDLGQAIGSEAGARGEGAIAVGRDGRRSSPSLATALREGLMATGLDVFDLGPVPTPVVQVALQALPTRAAVIVTGSHNPPADNGFKVLLDGAAIHGEGVQALWSRLTARDFVAGRGREQPFDPLPDYFARLDATIGRLARPLRVVVDAGNGIAGRTAPAALRRAGAEVIELYCEVDGSFPHHHPDPLVPANLADLQATVRSAGADLGLAFDGDGDRLGVVCEDGTIVWPDRVLMAFADEILATEPGAPIVFDVKCSRALERLVRARGGRPEPWKTGHSLTKARRAELDAPLAGEYSGHLCFRDWCGGDDALYAGLRLARLLARDGRTASALFAAYPTGLATPELRADCADPAALVARLAAAAAFPDAHALTLDGLRLEWPAGWALVRASNTAAQLVFRFEAEDLDTLMKIQQRLRQALLTFAPDLTLPF</sequence>
<dbReference type="InterPro" id="IPR016055">
    <property type="entry name" value="A-D-PHexomutase_a/b/a-I/II/III"/>
</dbReference>
<dbReference type="SUPFAM" id="SSF55957">
    <property type="entry name" value="Phosphoglucomutase, C-terminal domain"/>
    <property type="match status" value="1"/>
</dbReference>
<gene>
    <name evidence="15" type="ORF">EV699_10844</name>
</gene>
<comment type="pathway">
    <text evidence="3">Nucleotide-sugar biosynthesis; GDP-alpha-D-mannose biosynthesis; alpha-D-mannose 1-phosphate from D-fructose 6-phosphate: step 2/2.</text>
</comment>
<keyword evidence="7 10" id="KW-0479">Metal-binding</keyword>
<dbReference type="SUPFAM" id="SSF53738">
    <property type="entry name" value="Phosphoglucomutase, first 3 domains"/>
    <property type="match status" value="3"/>
</dbReference>
<dbReference type="EMBL" id="SLWY01000008">
    <property type="protein sequence ID" value="TCO81413.1"/>
    <property type="molecule type" value="Genomic_DNA"/>
</dbReference>
<dbReference type="RefSeq" id="WP_132541237.1">
    <property type="nucleotide sequence ID" value="NZ_SLWY01000008.1"/>
</dbReference>
<dbReference type="GO" id="GO:0004615">
    <property type="term" value="F:phosphomannomutase activity"/>
    <property type="evidence" value="ECO:0007669"/>
    <property type="project" value="UniProtKB-EC"/>
</dbReference>
<keyword evidence="9" id="KW-0413">Isomerase</keyword>
<dbReference type="InterPro" id="IPR005844">
    <property type="entry name" value="A-D-PHexomutase_a/b/a-I"/>
</dbReference>
<feature type="domain" description="Alpha-D-phosphohexomutase C-terminal" evidence="11">
    <location>
        <begin position="366"/>
        <end position="439"/>
    </location>
</feature>
<dbReference type="PANTHER" id="PTHR43771">
    <property type="entry name" value="PHOSPHOMANNOMUTASE"/>
    <property type="match status" value="1"/>
</dbReference>
<evidence type="ECO:0000256" key="9">
    <source>
        <dbReference type="ARBA" id="ARBA00023235"/>
    </source>
</evidence>
<comment type="similarity">
    <text evidence="4 10">Belongs to the phosphohexose mutase family.</text>
</comment>
<evidence type="ECO:0000256" key="5">
    <source>
        <dbReference type="ARBA" id="ARBA00012730"/>
    </source>
</evidence>
<dbReference type="Proteomes" id="UP000295765">
    <property type="component" value="Unassembled WGS sequence"/>
</dbReference>
<name>A0A4R2L4L6_9GAMM</name>
<dbReference type="Pfam" id="PF02879">
    <property type="entry name" value="PGM_PMM_II"/>
    <property type="match status" value="1"/>
</dbReference>
<evidence type="ECO:0000256" key="4">
    <source>
        <dbReference type="ARBA" id="ARBA00010231"/>
    </source>
</evidence>
<evidence type="ECO:0000313" key="16">
    <source>
        <dbReference type="Proteomes" id="UP000295765"/>
    </source>
</evidence>
<dbReference type="EC" id="5.4.2.8" evidence="5"/>
<dbReference type="Gene3D" id="3.30.310.50">
    <property type="entry name" value="Alpha-D-phosphohexomutase, C-terminal domain"/>
    <property type="match status" value="1"/>
</dbReference>
<evidence type="ECO:0000259" key="14">
    <source>
        <dbReference type="Pfam" id="PF02880"/>
    </source>
</evidence>
<dbReference type="PROSITE" id="PS00710">
    <property type="entry name" value="PGM_PMM"/>
    <property type="match status" value="1"/>
</dbReference>
<dbReference type="OrthoDB" id="9803322at2"/>
<evidence type="ECO:0000256" key="2">
    <source>
        <dbReference type="ARBA" id="ARBA00001946"/>
    </source>
</evidence>
<dbReference type="PANTHER" id="PTHR43771:SF2">
    <property type="entry name" value="PHOSPHOMANNOMUTASE_PHOSPHOGLUCOMUTASE"/>
    <property type="match status" value="1"/>
</dbReference>
<evidence type="ECO:0000259" key="11">
    <source>
        <dbReference type="Pfam" id="PF00408"/>
    </source>
</evidence>
<evidence type="ECO:0000256" key="10">
    <source>
        <dbReference type="RuleBase" id="RU004326"/>
    </source>
</evidence>
<dbReference type="Pfam" id="PF02878">
    <property type="entry name" value="PGM_PMM_I"/>
    <property type="match status" value="1"/>
</dbReference>
<proteinExistence type="inferred from homology"/>
<keyword evidence="6" id="KW-0597">Phosphoprotein</keyword>
<dbReference type="AlphaFoldDB" id="A0A4R2L4L6"/>
<organism evidence="15 16">
    <name type="scientific">Plasticicumulans lactativorans</name>
    <dbReference type="NCBI Taxonomy" id="1133106"/>
    <lineage>
        <taxon>Bacteria</taxon>
        <taxon>Pseudomonadati</taxon>
        <taxon>Pseudomonadota</taxon>
        <taxon>Gammaproteobacteria</taxon>
        <taxon>Candidatus Competibacteraceae</taxon>
        <taxon>Plasticicumulans</taxon>
    </lineage>
</organism>
<accession>A0A4R2L4L6</accession>
<dbReference type="InterPro" id="IPR005841">
    <property type="entry name" value="Alpha-D-phosphohexomutase_SF"/>
</dbReference>
<reference evidence="15 16" key="1">
    <citation type="submission" date="2019-03" db="EMBL/GenBank/DDBJ databases">
        <title>Genomic Encyclopedia of Type Strains, Phase IV (KMG-IV): sequencing the most valuable type-strain genomes for metagenomic binning, comparative biology and taxonomic classification.</title>
        <authorList>
            <person name="Goeker M."/>
        </authorList>
    </citation>
    <scope>NUCLEOTIDE SEQUENCE [LARGE SCALE GENOMIC DNA]</scope>
    <source>
        <strain evidence="15 16">DSM 25287</strain>
    </source>
</reference>
<evidence type="ECO:0000256" key="6">
    <source>
        <dbReference type="ARBA" id="ARBA00022553"/>
    </source>
</evidence>
<keyword evidence="8 10" id="KW-0460">Magnesium</keyword>
<protein>
    <recommendedName>
        <fullName evidence="5">phosphomannomutase</fullName>
        <ecNumber evidence="5">5.4.2.8</ecNumber>
    </recommendedName>
</protein>
<dbReference type="InterPro" id="IPR005845">
    <property type="entry name" value="A-D-PHexomutase_a/b/a-II"/>
</dbReference>
<dbReference type="CDD" id="cd03089">
    <property type="entry name" value="PMM_PGM"/>
    <property type="match status" value="1"/>
</dbReference>
<feature type="domain" description="Alpha-D-phosphohexomutase alpha/beta/alpha" evidence="12">
    <location>
        <begin position="3"/>
        <end position="133"/>
    </location>
</feature>
<dbReference type="Gene3D" id="3.40.120.10">
    <property type="entry name" value="Alpha-D-Glucose-1,6-Bisphosphate, subunit A, domain 3"/>
    <property type="match status" value="3"/>
</dbReference>